<reference evidence="12 13" key="1">
    <citation type="submission" date="2016-07" db="EMBL/GenBank/DDBJ databases">
        <title>Pervasive Adenine N6-methylation of Active Genes in Fungi.</title>
        <authorList>
            <consortium name="DOE Joint Genome Institute"/>
            <person name="Mondo S.J."/>
            <person name="Dannebaum R.O."/>
            <person name="Kuo R.C."/>
            <person name="Labutti K."/>
            <person name="Haridas S."/>
            <person name="Kuo A."/>
            <person name="Salamov A."/>
            <person name="Ahrendt S.R."/>
            <person name="Lipzen A."/>
            <person name="Sullivan W."/>
            <person name="Andreopoulos W.B."/>
            <person name="Clum A."/>
            <person name="Lindquist E."/>
            <person name="Daum C."/>
            <person name="Ramamoorthy G.K."/>
            <person name="Gryganskyi A."/>
            <person name="Culley D."/>
            <person name="Magnuson J.K."/>
            <person name="James T.Y."/>
            <person name="O'Malley M.A."/>
            <person name="Stajich J.E."/>
            <person name="Spatafora J.W."/>
            <person name="Visel A."/>
            <person name="Grigoriev I.V."/>
        </authorList>
    </citation>
    <scope>NUCLEOTIDE SEQUENCE [LARGE SCALE GENOMIC DNA]</scope>
    <source>
        <strain evidence="12 13">JEL800</strain>
    </source>
</reference>
<dbReference type="PROSITE" id="PS50013">
    <property type="entry name" value="CHROMO_2"/>
    <property type="match status" value="1"/>
</dbReference>
<keyword evidence="2" id="KW-0677">Repeat</keyword>
<evidence type="ECO:0000256" key="8">
    <source>
        <dbReference type="SAM" id="MobiDB-lite"/>
    </source>
</evidence>
<feature type="compositionally biased region" description="Basic residues" evidence="8">
    <location>
        <begin position="1707"/>
        <end position="1719"/>
    </location>
</feature>
<dbReference type="InterPro" id="IPR000330">
    <property type="entry name" value="SNF2_N"/>
</dbReference>
<feature type="compositionally biased region" description="Low complexity" evidence="8">
    <location>
        <begin position="1199"/>
        <end position="1210"/>
    </location>
</feature>
<dbReference type="Gene3D" id="2.40.50.40">
    <property type="match status" value="1"/>
</dbReference>
<dbReference type="GO" id="GO:0008094">
    <property type="term" value="F:ATP-dependent activity, acting on DNA"/>
    <property type="evidence" value="ECO:0007669"/>
    <property type="project" value="UniProtKB-ARBA"/>
</dbReference>
<dbReference type="InterPro" id="IPR000953">
    <property type="entry name" value="Chromo/chromo_shadow_dom"/>
</dbReference>
<dbReference type="GO" id="GO:0005634">
    <property type="term" value="C:nucleus"/>
    <property type="evidence" value="ECO:0007669"/>
    <property type="project" value="UniProtKB-SubCell"/>
</dbReference>
<feature type="domain" description="Chromo" evidence="9">
    <location>
        <begin position="271"/>
        <end position="331"/>
    </location>
</feature>
<evidence type="ECO:0000313" key="12">
    <source>
        <dbReference type="EMBL" id="ORY40365.1"/>
    </source>
</evidence>
<evidence type="ECO:0000256" key="1">
    <source>
        <dbReference type="ARBA" id="ARBA00004123"/>
    </source>
</evidence>
<dbReference type="InterPro" id="IPR016197">
    <property type="entry name" value="Chromo-like_dom_sf"/>
</dbReference>
<dbReference type="Gene3D" id="3.40.50.300">
    <property type="entry name" value="P-loop containing nucleotide triphosphate hydrolases"/>
    <property type="match status" value="1"/>
</dbReference>
<dbReference type="PANTHER" id="PTHR45623:SF11">
    <property type="entry name" value="KISMET, ISOFORM C"/>
    <property type="match status" value="1"/>
</dbReference>
<evidence type="ECO:0000256" key="5">
    <source>
        <dbReference type="ARBA" id="ARBA00022840"/>
    </source>
</evidence>
<evidence type="ECO:0000259" key="10">
    <source>
        <dbReference type="PROSITE" id="PS51192"/>
    </source>
</evidence>
<evidence type="ECO:0000256" key="4">
    <source>
        <dbReference type="ARBA" id="ARBA00022801"/>
    </source>
</evidence>
<feature type="region of interest" description="Disordered" evidence="8">
    <location>
        <begin position="1"/>
        <end position="182"/>
    </location>
</feature>
<gene>
    <name evidence="12" type="ORF">BCR33DRAFT_740236</name>
</gene>
<feature type="compositionally biased region" description="Acidic residues" evidence="8">
    <location>
        <begin position="980"/>
        <end position="989"/>
    </location>
</feature>
<dbReference type="Proteomes" id="UP000193642">
    <property type="component" value="Unassembled WGS sequence"/>
</dbReference>
<dbReference type="SMART" id="SM00490">
    <property type="entry name" value="HELICc"/>
    <property type="match status" value="1"/>
</dbReference>
<dbReference type="GO" id="GO:0016787">
    <property type="term" value="F:hydrolase activity"/>
    <property type="evidence" value="ECO:0007669"/>
    <property type="project" value="UniProtKB-KW"/>
</dbReference>
<dbReference type="SUPFAM" id="SSF52540">
    <property type="entry name" value="P-loop containing nucleoside triphosphate hydrolases"/>
    <property type="match status" value="2"/>
</dbReference>
<dbReference type="SMART" id="SM00298">
    <property type="entry name" value="CHROMO"/>
    <property type="match status" value="2"/>
</dbReference>
<sequence>MASSSDSEQEIDMLEGGPSASSLSRQHPLDYSSPLSHNSIVDSDSSSSEEDDRVDQLSSNSLPTFSVPAIPPLQLPSKITLKMKPPVPQKFDSDSLKDELEDDEQEYQLEDEEEDEIDELDNDYNDNDDDDEDFSKKGKKKAAAFAPKAKKGKKAKTSAAYQDKYASSDKLTSHRKPKSDHKTVPYEVVKIPLGDKSHGIDKFLSFRVNEETGFEEVLVKYKNMAYIHSEWLPRSEIDADRNSKQRLIKFLQKPLWEIHWSEDEPFNPSFKLIDRIIDDGEMNGEVHYLVKWVGQTYDSSTWEEGSVVEELDATKILEFMDRKEVNPEKYRSFQNEGKRPSPREWSKMDESPVYKNDMQLRAYQLEGLNWLLFCWYHSQNSILADEMGLGKTVQSTVFLDYLHTRCKVKGPFLVIAPLSTIGNWEREIQRWSDMNVIVYHGRETSRNLIVETEFYYRDSNHDTIPDIYKVDVVLTTYEMAMSGMAQLKPINWRCCVLDEAHKLKNKASKISEVLKQYKMEHRVLLTGTPLQNSLDELWALLNFLQPEKFTSERDFQRDYGSLATAGDVEKLQALLKPLMLRRLKEDVEKSIPMKEETIIEVELTTMQKKWYKSILERNFTWLKQGADKRSNMPNLINAMMELRKCCIHPFLLNGAEDAIIQEYNADTPEKQFSALVQASGKMVLIDKLLRKLKQGGHKVLIFSQMTRCLDLIQDYLRGQQWGYERIDGGVRGDLRQAAIDRFSAPGCETFIFLLCTRAGGVGINLTAADTVIIFDSDWNPQNDLQAQSRVHRIGQKKPVLIYRLITRNTYEREMFDKASMKLGLDKAVLQRMDAQSAYGSQDGESDGKKVSGMSKTEIEDLLKKGAYAAFMDDQASNDFCEEDIDQILTRRTQVIRHDNPAEKSSIFSKATFATSEVSKFKSFIQLEMVDINDPQFWDKVAKRAELNIVDVADGPELILDSVRQRKQVQRFGDQLTGEEFTGDLGDDSFEPTADGQRRRDGNAPRIWSQADRIRLERCMMTFGYSRWDRYIDICRGRSVNDCKACVQSIVQFVLSTNSVEPDVVEDVKAWFALDDIPDIATADLSVPYTGATKRQLYNIREKINPNPQSKMPMILGAPLTPWWGEDEDRDLLIGTLTHGYGKYAQIASDPTLVFAARLSALDAENPLPSLTTAPLAVDTSVKAEAGASVNGSSSSPTGAPEASAPPVAVEGKPDVDMGEVDDMDGEEGKAGGPTVRLDLLPSASDLGLRIRKIIAAYLRNQITVAREEEKRKKLEELAKAKQEKEDERIKLKERELTKRDRLEFYRTLSSYGVESNQSGVRDWTMFKEISQLKKAPEVLEEYFGKLMELCREVVHRTPGKPPLTVAELDFITIDKAKKLIKRVESMTKLREEIINSPYLLQLDTSILALRTIGRAGLPEWWSTEHDKAYLIGIAKWGLNRGDLYVEDDTLPFKAIYAHYLQTREGPALQPGRLDDRFWMKEAVAMKRFYALCDCVLEPNKKRGSGGSRRPATAKKANDDGDSEFDDMDDDVIPYNPAPAKRSRAKASTSIPIAPVPAPVPVPAPIPAPVTSDVVDTYEQIRLLQDEISQVVAGVKRKRSKKKGHGSGDDDEEIEFTPEGILIEKKKKKHKKKHSHDDGAEEVEGIEQQHLALQQEALLAGIMDLAAVQHKKKKKHKKSSHHEDEGAQPDLAALMSLAQSLVGDVSQKKSKKHKKHKKHHADGYQEPSFQSSPEPGNDTAMYEAGGAEFEL</sequence>
<dbReference type="Pfam" id="PF23078">
    <property type="entry name" value="HTH_CHD6-9"/>
    <property type="match status" value="1"/>
</dbReference>
<keyword evidence="7" id="KW-0175">Coiled coil</keyword>
<dbReference type="CDD" id="cd17995">
    <property type="entry name" value="DEXHc_CHD6_7_8_9"/>
    <property type="match status" value="1"/>
</dbReference>
<feature type="region of interest" description="Disordered" evidence="8">
    <location>
        <begin position="1668"/>
        <end position="1750"/>
    </location>
</feature>
<proteinExistence type="predicted"/>
<evidence type="ECO:0000256" key="7">
    <source>
        <dbReference type="SAM" id="Coils"/>
    </source>
</evidence>
<accession>A0A1Y2C224</accession>
<dbReference type="SMART" id="SM00487">
    <property type="entry name" value="DEXDc"/>
    <property type="match status" value="1"/>
</dbReference>
<evidence type="ECO:0000256" key="2">
    <source>
        <dbReference type="ARBA" id="ARBA00022737"/>
    </source>
</evidence>
<keyword evidence="4" id="KW-0378">Hydrolase</keyword>
<feature type="compositionally biased region" description="Acidic residues" evidence="8">
    <location>
        <begin position="1216"/>
        <end position="1225"/>
    </location>
</feature>
<evidence type="ECO:0000313" key="13">
    <source>
        <dbReference type="Proteomes" id="UP000193642"/>
    </source>
</evidence>
<evidence type="ECO:0000256" key="3">
    <source>
        <dbReference type="ARBA" id="ARBA00022741"/>
    </source>
</evidence>
<dbReference type="PROSITE" id="PS51194">
    <property type="entry name" value="HELICASE_CTER"/>
    <property type="match status" value="1"/>
</dbReference>
<dbReference type="CDD" id="cd18793">
    <property type="entry name" value="SF2_C_SNF"/>
    <property type="match status" value="1"/>
</dbReference>
<feature type="region of interest" description="Disordered" evidence="8">
    <location>
        <begin position="1500"/>
        <end position="1529"/>
    </location>
</feature>
<keyword evidence="3" id="KW-0547">Nucleotide-binding</keyword>
<dbReference type="PROSITE" id="PS51192">
    <property type="entry name" value="HELICASE_ATP_BIND_1"/>
    <property type="match status" value="1"/>
</dbReference>
<dbReference type="InterPro" id="IPR001650">
    <property type="entry name" value="Helicase_C-like"/>
</dbReference>
<organism evidence="12 13">
    <name type="scientific">Rhizoclosmatium globosum</name>
    <dbReference type="NCBI Taxonomy" id="329046"/>
    <lineage>
        <taxon>Eukaryota</taxon>
        <taxon>Fungi</taxon>
        <taxon>Fungi incertae sedis</taxon>
        <taxon>Chytridiomycota</taxon>
        <taxon>Chytridiomycota incertae sedis</taxon>
        <taxon>Chytridiomycetes</taxon>
        <taxon>Chytridiales</taxon>
        <taxon>Chytriomycetaceae</taxon>
        <taxon>Rhizoclosmatium</taxon>
    </lineage>
</organism>
<dbReference type="FunFam" id="3.40.50.300:FF:000015">
    <property type="entry name" value="chromodomain-helicase-DNA-binding protein 9 isoform X1"/>
    <property type="match status" value="1"/>
</dbReference>
<feature type="compositionally biased region" description="Basic residues" evidence="8">
    <location>
        <begin position="1668"/>
        <end position="1679"/>
    </location>
</feature>
<feature type="region of interest" description="Disordered" evidence="8">
    <location>
        <begin position="1594"/>
        <end position="1616"/>
    </location>
</feature>
<dbReference type="EMBL" id="MCGO01000035">
    <property type="protein sequence ID" value="ORY40365.1"/>
    <property type="molecule type" value="Genomic_DNA"/>
</dbReference>
<dbReference type="GO" id="GO:0005524">
    <property type="term" value="F:ATP binding"/>
    <property type="evidence" value="ECO:0007669"/>
    <property type="project" value="UniProtKB-KW"/>
</dbReference>
<dbReference type="STRING" id="329046.A0A1Y2C224"/>
<feature type="domain" description="Helicase ATP-binding" evidence="10">
    <location>
        <begin position="372"/>
        <end position="547"/>
    </location>
</feature>
<keyword evidence="13" id="KW-1185">Reference proteome</keyword>
<dbReference type="InterPro" id="IPR014001">
    <property type="entry name" value="Helicase_ATP-bd"/>
</dbReference>
<evidence type="ECO:0000256" key="6">
    <source>
        <dbReference type="ARBA" id="ARBA00023242"/>
    </source>
</evidence>
<feature type="region of interest" description="Disordered" evidence="8">
    <location>
        <begin position="977"/>
        <end position="1003"/>
    </location>
</feature>
<feature type="coiled-coil region" evidence="7">
    <location>
        <begin position="1264"/>
        <end position="1297"/>
    </location>
</feature>
<feature type="region of interest" description="Disordered" evidence="8">
    <location>
        <begin position="1187"/>
        <end position="1236"/>
    </location>
</feature>
<dbReference type="OrthoDB" id="5857104at2759"/>
<comment type="caution">
    <text evidence="12">The sequence shown here is derived from an EMBL/GenBank/DDBJ whole genome shotgun (WGS) entry which is preliminary data.</text>
</comment>
<evidence type="ECO:0000259" key="11">
    <source>
        <dbReference type="PROSITE" id="PS51194"/>
    </source>
</evidence>
<dbReference type="InterPro" id="IPR049730">
    <property type="entry name" value="SNF2/RAD54-like_C"/>
</dbReference>
<keyword evidence="5" id="KW-0067">ATP-binding</keyword>
<keyword evidence="6" id="KW-0539">Nucleus</keyword>
<evidence type="ECO:0000259" key="9">
    <source>
        <dbReference type="PROSITE" id="PS50013"/>
    </source>
</evidence>
<dbReference type="Pfam" id="PF00271">
    <property type="entry name" value="Helicase_C"/>
    <property type="match status" value="1"/>
</dbReference>
<dbReference type="Gene3D" id="1.10.10.60">
    <property type="entry name" value="Homeodomain-like"/>
    <property type="match status" value="2"/>
</dbReference>
<feature type="compositionally biased region" description="Acidic residues" evidence="8">
    <location>
        <begin position="99"/>
        <end position="133"/>
    </location>
</feature>
<dbReference type="SUPFAM" id="SSF54160">
    <property type="entry name" value="Chromo domain-like"/>
    <property type="match status" value="2"/>
</dbReference>
<dbReference type="Pfam" id="PF00385">
    <property type="entry name" value="Chromo"/>
    <property type="match status" value="1"/>
</dbReference>
<comment type="subcellular location">
    <subcellularLocation>
        <location evidence="1">Nucleus</location>
    </subcellularLocation>
</comment>
<dbReference type="InterPro" id="IPR023780">
    <property type="entry name" value="Chromo_domain"/>
</dbReference>
<feature type="compositionally biased region" description="Acidic residues" evidence="8">
    <location>
        <begin position="1519"/>
        <end position="1529"/>
    </location>
</feature>
<dbReference type="Pfam" id="PF00176">
    <property type="entry name" value="SNF2-rel_dom"/>
    <property type="match status" value="1"/>
</dbReference>
<name>A0A1Y2C224_9FUNG</name>
<dbReference type="InterPro" id="IPR038718">
    <property type="entry name" value="SNF2-like_sf"/>
</dbReference>
<dbReference type="Gene3D" id="3.40.50.10810">
    <property type="entry name" value="Tandem AAA-ATPase domain"/>
    <property type="match status" value="1"/>
</dbReference>
<dbReference type="InterPro" id="IPR027417">
    <property type="entry name" value="P-loop_NTPase"/>
</dbReference>
<dbReference type="InterPro" id="IPR056342">
    <property type="entry name" value="HTH_CHD6-9"/>
</dbReference>
<feature type="compositionally biased region" description="Basic residues" evidence="8">
    <location>
        <begin position="1594"/>
        <end position="1604"/>
    </location>
</feature>
<protein>
    <submittedName>
        <fullName evidence="12">Uncharacterized protein</fullName>
    </submittedName>
</protein>
<feature type="domain" description="Helicase C-terminal" evidence="11">
    <location>
        <begin position="684"/>
        <end position="835"/>
    </location>
</feature>
<dbReference type="PANTHER" id="PTHR45623">
    <property type="entry name" value="CHROMODOMAIN-HELICASE-DNA-BINDING PROTEIN 3-RELATED-RELATED"/>
    <property type="match status" value="1"/>
</dbReference>
<feature type="compositionally biased region" description="Basic residues" evidence="8">
    <location>
        <begin position="137"/>
        <end position="156"/>
    </location>
</feature>